<reference evidence="5" key="1">
    <citation type="submission" date="2022-10" db="EMBL/GenBank/DDBJ databases">
        <title>Candidatus Kirkpatrella diaphorinas gen. nov., sp. nov., an uncultured endosymbiont identified in a population of Diaphorina citri from Hawaii.</title>
        <authorList>
            <person name="Henry E.M."/>
            <person name="Carlson C.R."/>
            <person name="Kuo Y.-W."/>
        </authorList>
    </citation>
    <scope>NUCLEOTIDE SEQUENCE</scope>
    <source>
        <strain evidence="5">CADCRV1</strain>
    </source>
</reference>
<evidence type="ECO:0000313" key="6">
    <source>
        <dbReference type="Proteomes" id="UP001163831"/>
    </source>
</evidence>
<dbReference type="PROSITE" id="PS00600">
    <property type="entry name" value="AA_TRANSFER_CLASS_3"/>
    <property type="match status" value="1"/>
</dbReference>
<evidence type="ECO:0000256" key="1">
    <source>
        <dbReference type="ARBA" id="ARBA00001933"/>
    </source>
</evidence>
<dbReference type="RefSeq" id="WP_319807692.1">
    <property type="nucleotide sequence ID" value="NZ_CP107052.1"/>
</dbReference>
<dbReference type="GO" id="GO:0008483">
    <property type="term" value="F:transaminase activity"/>
    <property type="evidence" value="ECO:0007669"/>
    <property type="project" value="UniProtKB-KW"/>
</dbReference>
<name>A0ABY6GKN0_9PROT</name>
<dbReference type="PANTHER" id="PTHR43094">
    <property type="entry name" value="AMINOTRANSFERASE"/>
    <property type="match status" value="1"/>
</dbReference>
<evidence type="ECO:0000313" key="5">
    <source>
        <dbReference type="EMBL" id="UYH52097.1"/>
    </source>
</evidence>
<evidence type="ECO:0000256" key="3">
    <source>
        <dbReference type="ARBA" id="ARBA00022898"/>
    </source>
</evidence>
<dbReference type="Gene3D" id="3.40.640.10">
    <property type="entry name" value="Type I PLP-dependent aspartate aminotransferase-like (Major domain)"/>
    <property type="match status" value="1"/>
</dbReference>
<dbReference type="InterPro" id="IPR005814">
    <property type="entry name" value="Aminotrans_3"/>
</dbReference>
<dbReference type="SUPFAM" id="SSF53383">
    <property type="entry name" value="PLP-dependent transferases"/>
    <property type="match status" value="1"/>
</dbReference>
<comment type="cofactor">
    <cofactor evidence="1">
        <name>pyridoxal 5'-phosphate</name>
        <dbReference type="ChEBI" id="CHEBI:597326"/>
    </cofactor>
</comment>
<keyword evidence="5" id="KW-0808">Transferase</keyword>
<dbReference type="PIRSF" id="PIRSF000521">
    <property type="entry name" value="Transaminase_4ab_Lys_Orn"/>
    <property type="match status" value="1"/>
</dbReference>
<gene>
    <name evidence="5" type="ORF">N5W20_04385</name>
</gene>
<dbReference type="InterPro" id="IPR015422">
    <property type="entry name" value="PyrdxlP-dep_Trfase_small"/>
</dbReference>
<comment type="similarity">
    <text evidence="2 4">Belongs to the class-III pyridoxal-phosphate-dependent aminotransferase family.</text>
</comment>
<proteinExistence type="inferred from homology"/>
<keyword evidence="3 4" id="KW-0663">Pyridoxal phosphate</keyword>
<accession>A0ABY6GKN0</accession>
<evidence type="ECO:0000256" key="2">
    <source>
        <dbReference type="ARBA" id="ARBA00008954"/>
    </source>
</evidence>
<dbReference type="Proteomes" id="UP001163831">
    <property type="component" value="Chromosome"/>
</dbReference>
<dbReference type="PANTHER" id="PTHR43094:SF1">
    <property type="entry name" value="AMINOTRANSFERASE CLASS-III"/>
    <property type="match status" value="1"/>
</dbReference>
<dbReference type="InterPro" id="IPR015421">
    <property type="entry name" value="PyrdxlP-dep_Trfase_major"/>
</dbReference>
<dbReference type="CDD" id="cd00610">
    <property type="entry name" value="OAT_like"/>
    <property type="match status" value="1"/>
</dbReference>
<sequence>MQNTASHGANRGALWLPFTAHRQFRQAPRVLVSAKGMYYKDAQGQDVLDGCAGLWCVNAGHTRTPIVEAIQREAAKLDFAPTFQMAHPLAFEAAGRISALTPPGLDHIFFCNSGSEAADTALKIAIAYHRANGQAERSKIVGRERGYHGVGLGGLSVGGISSNRKQFGPLLADAAHLPHTYDPSRNAFSRGLPKHGIEYADALEKLFVTHDPSTIAAVMVEPMSGSAGVLIPPVGYLKRLREICDKHGILLIFDEVITGFGRLGASFAAEKYQVRPDIMTMAKGITNGAIPMGAVAVKDTIFTGFMQGPENAIELPHGYTYSAHPVACAAAIATLNVYRDERLFERAAALAPYFEDAAHSLRDAPHVVDIRNEGLVAGIEIAPGDGEVSRIYKVFDTAFRQGVLLRCSGNTLSIAPPLIIEKNEIDRIFETIRRILNTTS</sequence>
<organism evidence="5 6">
    <name type="scientific">Candidatus Kirkpatrickella diaphorinae</name>
    <dbReference type="NCBI Taxonomy" id="2984322"/>
    <lineage>
        <taxon>Bacteria</taxon>
        <taxon>Pseudomonadati</taxon>
        <taxon>Pseudomonadota</taxon>
        <taxon>Alphaproteobacteria</taxon>
        <taxon>Acetobacterales</taxon>
        <taxon>Acetobacteraceae</taxon>
        <taxon>Candidatus Kirkpatrickella</taxon>
    </lineage>
</organism>
<keyword evidence="6" id="KW-1185">Reference proteome</keyword>
<dbReference type="Gene3D" id="3.90.1150.10">
    <property type="entry name" value="Aspartate Aminotransferase, domain 1"/>
    <property type="match status" value="1"/>
</dbReference>
<dbReference type="Pfam" id="PF00202">
    <property type="entry name" value="Aminotran_3"/>
    <property type="match status" value="1"/>
</dbReference>
<keyword evidence="5" id="KW-0032">Aminotransferase</keyword>
<dbReference type="EMBL" id="CP107052">
    <property type="protein sequence ID" value="UYH52097.1"/>
    <property type="molecule type" value="Genomic_DNA"/>
</dbReference>
<dbReference type="InterPro" id="IPR049704">
    <property type="entry name" value="Aminotrans_3_PPA_site"/>
</dbReference>
<dbReference type="InterPro" id="IPR015424">
    <property type="entry name" value="PyrdxlP-dep_Trfase"/>
</dbReference>
<evidence type="ECO:0000256" key="4">
    <source>
        <dbReference type="RuleBase" id="RU003560"/>
    </source>
</evidence>
<protein>
    <submittedName>
        <fullName evidence="5">Aspartate aminotransferase family protein</fullName>
    </submittedName>
</protein>